<sequence length="357" mass="41118">MRNTVGVEELLEWFKDRSNRIYFNEDLLQVKKRPVGVGYGVFARRSQNAVPMEQDYEDSNVLVRVHKSMVLSAQTCTISNLLQEENLDKGLYGLILAFIYERELNEQSPWVGYLKSIGYDEDKVKKSKGKSKNKKGVKKEKGSENSIVDVELFDDLDEKYEKCCEFANKASSVIDIPNILKGGKVDEFSKVLKVVADRAFYVDNYIEWGLVPGADLFGVDSRGEGHVKLDTLRDVCSLCGKAECWERDGEEEDDEREDEGEGDDDEELENDDLEEQRQEMEEIDEITMEYVERMEAELAIEKQEELEEEDSDEEEDEDEDEDPLDEFFLDADACCDVVLVRRVVRDREVLMSLDPIV</sequence>
<feature type="region of interest" description="Disordered" evidence="1">
    <location>
        <begin position="299"/>
        <end position="327"/>
    </location>
</feature>
<name>A0A4T0X1E5_9ASCO</name>
<evidence type="ECO:0000313" key="3">
    <source>
        <dbReference type="Proteomes" id="UP000307173"/>
    </source>
</evidence>
<proteinExistence type="predicted"/>
<feature type="compositionally biased region" description="Acidic residues" evidence="1">
    <location>
        <begin position="248"/>
        <end position="274"/>
    </location>
</feature>
<gene>
    <name evidence="2" type="ORF">CANINC_002842</name>
</gene>
<evidence type="ECO:0000313" key="2">
    <source>
        <dbReference type="EMBL" id="TID26147.1"/>
    </source>
</evidence>
<dbReference type="SUPFAM" id="SSF82199">
    <property type="entry name" value="SET domain"/>
    <property type="match status" value="1"/>
</dbReference>
<keyword evidence="3" id="KW-1185">Reference proteome</keyword>
<dbReference type="EMBL" id="SELW01000468">
    <property type="protein sequence ID" value="TID26147.1"/>
    <property type="molecule type" value="Genomic_DNA"/>
</dbReference>
<feature type="region of interest" description="Disordered" evidence="1">
    <location>
        <begin position="247"/>
        <end position="278"/>
    </location>
</feature>
<evidence type="ECO:0000256" key="1">
    <source>
        <dbReference type="SAM" id="MobiDB-lite"/>
    </source>
</evidence>
<dbReference type="AlphaFoldDB" id="A0A4T0X1E5"/>
<dbReference type="STRING" id="52247.A0A4T0X1E5"/>
<dbReference type="InterPro" id="IPR046341">
    <property type="entry name" value="SET_dom_sf"/>
</dbReference>
<organism evidence="2 3">
    <name type="scientific">Pichia inconspicua</name>
    <dbReference type="NCBI Taxonomy" id="52247"/>
    <lineage>
        <taxon>Eukaryota</taxon>
        <taxon>Fungi</taxon>
        <taxon>Dikarya</taxon>
        <taxon>Ascomycota</taxon>
        <taxon>Saccharomycotina</taxon>
        <taxon>Pichiomycetes</taxon>
        <taxon>Pichiales</taxon>
        <taxon>Pichiaceae</taxon>
        <taxon>Pichia</taxon>
    </lineage>
</organism>
<protein>
    <recommendedName>
        <fullName evidence="4">SET domain-containing protein</fullName>
    </recommendedName>
</protein>
<feature type="compositionally biased region" description="Acidic residues" evidence="1">
    <location>
        <begin position="304"/>
        <end position="327"/>
    </location>
</feature>
<dbReference type="Proteomes" id="UP000307173">
    <property type="component" value="Unassembled WGS sequence"/>
</dbReference>
<dbReference type="Gene3D" id="3.90.1410.10">
    <property type="entry name" value="set domain protein methyltransferase, domain 1"/>
    <property type="match status" value="1"/>
</dbReference>
<dbReference type="OrthoDB" id="441812at2759"/>
<evidence type="ECO:0008006" key="4">
    <source>
        <dbReference type="Google" id="ProtNLM"/>
    </source>
</evidence>
<accession>A0A4T0X1E5</accession>
<comment type="caution">
    <text evidence="2">The sequence shown here is derived from an EMBL/GenBank/DDBJ whole genome shotgun (WGS) entry which is preliminary data.</text>
</comment>
<reference evidence="2 3" key="1">
    <citation type="journal article" date="2019" name="Front. Genet.">
        <title>Whole-Genome Sequencing of the Opportunistic Yeast Pathogen Candida inconspicua Uncovers Its Hybrid Origin.</title>
        <authorList>
            <person name="Mixao V."/>
            <person name="Hansen A.P."/>
            <person name="Saus E."/>
            <person name="Boekhout T."/>
            <person name="Lass-Florl C."/>
            <person name="Gabaldon T."/>
        </authorList>
    </citation>
    <scope>NUCLEOTIDE SEQUENCE [LARGE SCALE GENOMIC DNA]</scope>
    <source>
        <strain evidence="2 3">CBS 180</strain>
    </source>
</reference>